<dbReference type="InterPro" id="IPR002637">
    <property type="entry name" value="RdgB/HAM1"/>
</dbReference>
<dbReference type="Gene3D" id="3.90.950.10">
    <property type="match status" value="1"/>
</dbReference>
<dbReference type="PANTHER" id="PTHR11067:SF9">
    <property type="entry name" value="INOSINE TRIPHOSPHATE PYROPHOSPHATASE"/>
    <property type="match status" value="1"/>
</dbReference>
<organism evidence="4 5">
    <name type="scientific">Halorubrum halodurans</name>
    <dbReference type="NCBI Taxonomy" id="1383851"/>
    <lineage>
        <taxon>Archaea</taxon>
        <taxon>Methanobacteriati</taxon>
        <taxon>Methanobacteriota</taxon>
        <taxon>Stenosarchaea group</taxon>
        <taxon>Halobacteria</taxon>
        <taxon>Halobacteriales</taxon>
        <taxon>Haloferacaceae</taxon>
        <taxon>Halorubrum</taxon>
    </lineage>
</organism>
<protein>
    <submittedName>
        <fullName evidence="4">Non-canonical purine NTP pyrophosphatase</fullName>
    </submittedName>
</protein>
<proteinExistence type="inferred from homology"/>
<feature type="compositionally biased region" description="Acidic residues" evidence="3">
    <location>
        <begin position="142"/>
        <end position="162"/>
    </location>
</feature>
<name>A0A256ITD0_9EURY</name>
<dbReference type="GO" id="GO:0047429">
    <property type="term" value="F:nucleoside triphosphate diphosphatase activity"/>
    <property type="evidence" value="ECO:0007669"/>
    <property type="project" value="InterPro"/>
</dbReference>
<gene>
    <name evidence="4" type="ORF">DJ70_00040</name>
</gene>
<dbReference type="InterPro" id="IPR029001">
    <property type="entry name" value="ITPase-like_fam"/>
</dbReference>
<accession>A0A256ITD0</accession>
<dbReference type="Proteomes" id="UP000216308">
    <property type="component" value="Unassembled WGS sequence"/>
</dbReference>
<keyword evidence="5" id="KW-1185">Reference proteome</keyword>
<dbReference type="CDD" id="cd00515">
    <property type="entry name" value="HAM1"/>
    <property type="match status" value="1"/>
</dbReference>
<evidence type="ECO:0000313" key="4">
    <source>
        <dbReference type="EMBL" id="OYR59556.1"/>
    </source>
</evidence>
<comment type="similarity">
    <text evidence="1">Belongs to the HAM1 NTPase family.</text>
</comment>
<comment type="caution">
    <text evidence="4">The sequence shown here is derived from an EMBL/GenBank/DDBJ whole genome shotgun (WGS) entry which is preliminary data.</text>
</comment>
<feature type="region of interest" description="Disordered" evidence="3">
    <location>
        <begin position="121"/>
        <end position="169"/>
    </location>
</feature>
<dbReference type="Pfam" id="PF01725">
    <property type="entry name" value="Ham1p_like"/>
    <property type="match status" value="2"/>
</dbReference>
<dbReference type="RefSeq" id="WP_094528822.1">
    <property type="nucleotide sequence ID" value="NZ_NHPJ01000001.1"/>
</dbReference>
<sequence length="231" mass="24636">MLRYVTTNPGKVREAESYLADGSVSQLEFDYAEIQADELAPIAARGAREAYREAGEPVLVDDAGLFVEALDGFPGPYSAYVEETLGIDRVWELAGDLEDRRAAFRCTLAYCDGKGFAASPDPVDRGDRVAAAAAGPEREADGGGDDAGGDDAGGDADVDGDQESAGPLPVKLFEGYVPGRIVAPRGDGGFGYDPIFEHDGETFAEMDTERKNAVSHRGRALAKFAEWYADR</sequence>
<dbReference type="GO" id="GO:0009143">
    <property type="term" value="P:nucleoside triphosphate catabolic process"/>
    <property type="evidence" value="ECO:0007669"/>
    <property type="project" value="InterPro"/>
</dbReference>
<dbReference type="EMBL" id="NHPJ01000001">
    <property type="protein sequence ID" value="OYR59556.1"/>
    <property type="molecule type" value="Genomic_DNA"/>
</dbReference>
<evidence type="ECO:0000256" key="1">
    <source>
        <dbReference type="ARBA" id="ARBA00008023"/>
    </source>
</evidence>
<dbReference type="SUPFAM" id="SSF52972">
    <property type="entry name" value="ITPase-like"/>
    <property type="match status" value="2"/>
</dbReference>
<dbReference type="PANTHER" id="PTHR11067">
    <property type="entry name" value="INOSINE TRIPHOSPHATE PYROPHOSPHATASE/HAM1 PROTEIN"/>
    <property type="match status" value="1"/>
</dbReference>
<keyword evidence="2" id="KW-0378">Hydrolase</keyword>
<evidence type="ECO:0000256" key="2">
    <source>
        <dbReference type="ARBA" id="ARBA00022801"/>
    </source>
</evidence>
<reference evidence="4 5" key="1">
    <citation type="journal article" date="2014" name="Front. Microbiol.">
        <title>Population and genomic analysis of the genus Halorubrum.</title>
        <authorList>
            <person name="Fullmer M.S."/>
            <person name="Soucy S.M."/>
            <person name="Swithers K.S."/>
            <person name="Makkay A.M."/>
            <person name="Wheeler R."/>
            <person name="Ventosa A."/>
            <person name="Gogarten J.P."/>
            <person name="Papke R.T."/>
        </authorList>
    </citation>
    <scope>NUCLEOTIDE SEQUENCE [LARGE SCALE GENOMIC DNA]</scope>
    <source>
        <strain evidence="4 5">Cb34</strain>
    </source>
</reference>
<evidence type="ECO:0000313" key="5">
    <source>
        <dbReference type="Proteomes" id="UP000216308"/>
    </source>
</evidence>
<dbReference type="GO" id="GO:0005737">
    <property type="term" value="C:cytoplasm"/>
    <property type="evidence" value="ECO:0007669"/>
    <property type="project" value="TreeGrafter"/>
</dbReference>
<dbReference type="AlphaFoldDB" id="A0A256ITD0"/>
<evidence type="ECO:0000256" key="3">
    <source>
        <dbReference type="SAM" id="MobiDB-lite"/>
    </source>
</evidence>
<dbReference type="OrthoDB" id="372108at2157"/>